<dbReference type="InterPro" id="IPR011701">
    <property type="entry name" value="MFS"/>
</dbReference>
<keyword evidence="3 6" id="KW-0812">Transmembrane</keyword>
<feature type="transmembrane region" description="Helical" evidence="6">
    <location>
        <begin position="306"/>
        <end position="328"/>
    </location>
</feature>
<name>A0A2T4YNT8_9SPHN</name>
<dbReference type="EMBL" id="PZZN01000003">
    <property type="protein sequence ID" value="PTM45072.1"/>
    <property type="molecule type" value="Genomic_DNA"/>
</dbReference>
<feature type="transmembrane region" description="Helical" evidence="6">
    <location>
        <begin position="172"/>
        <end position="194"/>
    </location>
</feature>
<dbReference type="InterPro" id="IPR020846">
    <property type="entry name" value="MFS_dom"/>
</dbReference>
<evidence type="ECO:0000256" key="4">
    <source>
        <dbReference type="ARBA" id="ARBA00022989"/>
    </source>
</evidence>
<dbReference type="AlphaFoldDB" id="A0A2T4YNT8"/>
<dbReference type="CDD" id="cd17324">
    <property type="entry name" value="MFS_NepI_like"/>
    <property type="match status" value="1"/>
</dbReference>
<dbReference type="GO" id="GO:0022857">
    <property type="term" value="F:transmembrane transporter activity"/>
    <property type="evidence" value="ECO:0007669"/>
    <property type="project" value="InterPro"/>
</dbReference>
<feature type="transmembrane region" description="Helical" evidence="6">
    <location>
        <begin position="367"/>
        <end position="387"/>
    </location>
</feature>
<evidence type="ECO:0000256" key="2">
    <source>
        <dbReference type="ARBA" id="ARBA00022475"/>
    </source>
</evidence>
<feature type="transmembrane region" description="Helical" evidence="6">
    <location>
        <begin position="115"/>
        <end position="132"/>
    </location>
</feature>
<comment type="subcellular location">
    <subcellularLocation>
        <location evidence="1">Cell membrane</location>
        <topology evidence="1">Multi-pass membrane protein</topology>
    </subcellularLocation>
</comment>
<evidence type="ECO:0000256" key="6">
    <source>
        <dbReference type="SAM" id="Phobius"/>
    </source>
</evidence>
<protein>
    <submittedName>
        <fullName evidence="8">Putative MFS family arabinose efflux permease</fullName>
    </submittedName>
</protein>
<dbReference type="Proteomes" id="UP000240996">
    <property type="component" value="Unassembled WGS sequence"/>
</dbReference>
<evidence type="ECO:0000256" key="5">
    <source>
        <dbReference type="ARBA" id="ARBA00023136"/>
    </source>
</evidence>
<keyword evidence="9" id="KW-1185">Reference proteome</keyword>
<feature type="transmembrane region" description="Helical" evidence="6">
    <location>
        <begin position="340"/>
        <end position="361"/>
    </location>
</feature>
<dbReference type="SUPFAM" id="SSF103473">
    <property type="entry name" value="MFS general substrate transporter"/>
    <property type="match status" value="1"/>
</dbReference>
<dbReference type="RefSeq" id="WP_244180797.1">
    <property type="nucleotide sequence ID" value="NZ_PZZN01000003.1"/>
</dbReference>
<dbReference type="Gene3D" id="1.20.1250.20">
    <property type="entry name" value="MFS general substrate transporter like domains"/>
    <property type="match status" value="1"/>
</dbReference>
<evidence type="ECO:0000313" key="8">
    <source>
        <dbReference type="EMBL" id="PTM45072.1"/>
    </source>
</evidence>
<proteinExistence type="predicted"/>
<organism evidence="8 9">
    <name type="scientific">Sphingomonas aerolata</name>
    <dbReference type="NCBI Taxonomy" id="185951"/>
    <lineage>
        <taxon>Bacteria</taxon>
        <taxon>Pseudomonadati</taxon>
        <taxon>Pseudomonadota</taxon>
        <taxon>Alphaproteobacteria</taxon>
        <taxon>Sphingomonadales</taxon>
        <taxon>Sphingomonadaceae</taxon>
        <taxon>Sphingomonas</taxon>
    </lineage>
</organism>
<reference evidence="8 9" key="1">
    <citation type="submission" date="2018-04" db="EMBL/GenBank/DDBJ databases">
        <title>Genomic Encyclopedia of Type Strains, Phase III (KMG-III): the genomes of soil and plant-associated and newly described type strains.</title>
        <authorList>
            <person name="Whitman W."/>
        </authorList>
    </citation>
    <scope>NUCLEOTIDE SEQUENCE [LARGE SCALE GENOMIC DNA]</scope>
    <source>
        <strain evidence="8 9">NW12</strain>
    </source>
</reference>
<feature type="transmembrane region" description="Helical" evidence="6">
    <location>
        <begin position="280"/>
        <end position="300"/>
    </location>
</feature>
<comment type="caution">
    <text evidence="8">The sequence shown here is derived from an EMBL/GenBank/DDBJ whole genome shotgun (WGS) entry which is preliminary data.</text>
</comment>
<feature type="transmembrane region" description="Helical" evidence="6">
    <location>
        <begin position="55"/>
        <end position="76"/>
    </location>
</feature>
<accession>A0A2T4YNT8</accession>
<feature type="transmembrane region" description="Helical" evidence="6">
    <location>
        <begin position="253"/>
        <end position="273"/>
    </location>
</feature>
<evidence type="ECO:0000259" key="7">
    <source>
        <dbReference type="PROSITE" id="PS50850"/>
    </source>
</evidence>
<evidence type="ECO:0000256" key="3">
    <source>
        <dbReference type="ARBA" id="ARBA00022692"/>
    </source>
</evidence>
<sequence length="400" mass="41124">MIPRSGQTDDGASETLPVSALLALAMTGFTAILTETLPAGLLPHMAAGLDVSESLAGQTITVYAVGSLFAAIPLTLYTQGWRRKPTLLVAIVGFLIFNCVTAVSTSYALTLVARFMGGVAAGLGWGIIAGYARRMVAPPLRGKALAIAMVGTPLALSIGVPLGAMLGTTLGWRMAFGLMSVTTIILIGWVLWRVPDFAGQPAEQRLSIASVFRTAGVRPVLITLFAWITGHNILYTYIAPVAALSGAGERLDLLVLGFGLAALVGIWVTGVLIDRALRPLVLVSLTMFAVVSLAFGLFATTPAMTIAATILWGLSFGGAATQLSTALADAAGEGVDLANAMLTTVWNGAIATGGIVGGVILDHAGAGPLAWAVLVPTLLALALAAGARRHAFKPGPRAFE</sequence>
<dbReference type="InterPro" id="IPR036259">
    <property type="entry name" value="MFS_trans_sf"/>
</dbReference>
<keyword evidence="5 6" id="KW-0472">Membrane</keyword>
<dbReference type="PANTHER" id="PTHR43124">
    <property type="entry name" value="PURINE EFFLUX PUMP PBUE"/>
    <property type="match status" value="1"/>
</dbReference>
<feature type="transmembrane region" description="Helical" evidence="6">
    <location>
        <begin position="21"/>
        <end position="43"/>
    </location>
</feature>
<gene>
    <name evidence="8" type="ORF">C8J24_3291</name>
</gene>
<keyword evidence="4 6" id="KW-1133">Transmembrane helix</keyword>
<feature type="transmembrane region" description="Helical" evidence="6">
    <location>
        <begin position="88"/>
        <end position="109"/>
    </location>
</feature>
<feature type="transmembrane region" description="Helical" evidence="6">
    <location>
        <begin position="144"/>
        <end position="166"/>
    </location>
</feature>
<feature type="domain" description="Major facilitator superfamily (MFS) profile" evidence="7">
    <location>
        <begin position="20"/>
        <end position="400"/>
    </location>
</feature>
<evidence type="ECO:0000256" key="1">
    <source>
        <dbReference type="ARBA" id="ARBA00004651"/>
    </source>
</evidence>
<evidence type="ECO:0000313" key="9">
    <source>
        <dbReference type="Proteomes" id="UP000240996"/>
    </source>
</evidence>
<feature type="transmembrane region" description="Helical" evidence="6">
    <location>
        <begin position="215"/>
        <end position="238"/>
    </location>
</feature>
<dbReference type="GO" id="GO:0005886">
    <property type="term" value="C:plasma membrane"/>
    <property type="evidence" value="ECO:0007669"/>
    <property type="project" value="UniProtKB-SubCell"/>
</dbReference>
<dbReference type="Pfam" id="PF07690">
    <property type="entry name" value="MFS_1"/>
    <property type="match status" value="1"/>
</dbReference>
<dbReference type="InterPro" id="IPR050189">
    <property type="entry name" value="MFS_Efflux_Transporters"/>
</dbReference>
<dbReference type="PANTHER" id="PTHR43124:SF3">
    <property type="entry name" value="CHLORAMPHENICOL EFFLUX PUMP RV0191"/>
    <property type="match status" value="1"/>
</dbReference>
<dbReference type="PROSITE" id="PS50850">
    <property type="entry name" value="MFS"/>
    <property type="match status" value="1"/>
</dbReference>
<keyword evidence="2" id="KW-1003">Cell membrane</keyword>